<evidence type="ECO:0000256" key="2">
    <source>
        <dbReference type="ARBA" id="ARBA00022840"/>
    </source>
</evidence>
<dbReference type="GO" id="GO:0004674">
    <property type="term" value="F:protein serine/threonine kinase activity"/>
    <property type="evidence" value="ECO:0007669"/>
    <property type="project" value="TreeGrafter"/>
</dbReference>
<name>A0A4Y3RFF0_9ACTN</name>
<comment type="caution">
    <text evidence="5">The sequence shown here is derived from an EMBL/GenBank/DDBJ whole genome shotgun (WGS) entry which is preliminary data.</text>
</comment>
<dbReference type="SUPFAM" id="SSF56112">
    <property type="entry name" value="Protein kinase-like (PK-like)"/>
    <property type="match status" value="1"/>
</dbReference>
<keyword evidence="2" id="KW-0067">ATP-binding</keyword>
<reference evidence="5 6" key="1">
    <citation type="submission" date="2019-06" db="EMBL/GenBank/DDBJ databases">
        <title>Whole genome shotgun sequence of Streptomyces gardneri NBRC 12865.</title>
        <authorList>
            <person name="Hosoyama A."/>
            <person name="Uohara A."/>
            <person name="Ohji S."/>
            <person name="Ichikawa N."/>
        </authorList>
    </citation>
    <scope>NUCLEOTIDE SEQUENCE [LARGE SCALE GENOMIC DNA]</scope>
    <source>
        <strain evidence="5 6">NBRC 12865</strain>
    </source>
</reference>
<keyword evidence="1" id="KW-0547">Nucleotide-binding</keyword>
<dbReference type="EMBL" id="BJMN01000012">
    <property type="protein sequence ID" value="GEB56412.1"/>
    <property type="molecule type" value="Genomic_DNA"/>
</dbReference>
<organism evidence="5 6">
    <name type="scientific">Streptomyces gardneri</name>
    <dbReference type="NCBI Taxonomy" id="66892"/>
    <lineage>
        <taxon>Bacteria</taxon>
        <taxon>Bacillati</taxon>
        <taxon>Actinomycetota</taxon>
        <taxon>Actinomycetes</taxon>
        <taxon>Kitasatosporales</taxon>
        <taxon>Streptomycetaceae</taxon>
        <taxon>Streptomyces</taxon>
    </lineage>
</organism>
<feature type="compositionally biased region" description="Basic residues" evidence="3">
    <location>
        <begin position="319"/>
        <end position="330"/>
    </location>
</feature>
<dbReference type="InterPro" id="IPR000719">
    <property type="entry name" value="Prot_kinase_dom"/>
</dbReference>
<evidence type="ECO:0000256" key="1">
    <source>
        <dbReference type="ARBA" id="ARBA00022741"/>
    </source>
</evidence>
<evidence type="ECO:0000259" key="4">
    <source>
        <dbReference type="PROSITE" id="PS50011"/>
    </source>
</evidence>
<dbReference type="AlphaFoldDB" id="A0A4Y3RFF0"/>
<evidence type="ECO:0000256" key="3">
    <source>
        <dbReference type="SAM" id="MobiDB-lite"/>
    </source>
</evidence>
<proteinExistence type="predicted"/>
<keyword evidence="6" id="KW-1185">Reference proteome</keyword>
<dbReference type="Pfam" id="PF00069">
    <property type="entry name" value="Pkinase"/>
    <property type="match status" value="1"/>
</dbReference>
<dbReference type="GO" id="GO:0035556">
    <property type="term" value="P:intracellular signal transduction"/>
    <property type="evidence" value="ECO:0007669"/>
    <property type="project" value="TreeGrafter"/>
</dbReference>
<dbReference type="Gene3D" id="1.10.510.10">
    <property type="entry name" value="Transferase(Phosphotransferase) domain 1"/>
    <property type="match status" value="1"/>
</dbReference>
<evidence type="ECO:0000313" key="6">
    <source>
        <dbReference type="Proteomes" id="UP000315226"/>
    </source>
</evidence>
<dbReference type="InterPro" id="IPR011009">
    <property type="entry name" value="Kinase-like_dom_sf"/>
</dbReference>
<feature type="region of interest" description="Disordered" evidence="3">
    <location>
        <begin position="309"/>
        <end position="330"/>
    </location>
</feature>
<dbReference type="OrthoDB" id="9801841at2"/>
<sequence length="465" mass="50742">MTGFPLTVPHGYRVGTWTVERPLGAGAFASVYAARRAEAHRLDPAGASAGAGRAALPDRVALKFLPTGTHTPRQLRHLRELAEREVELLSRLRSPRLIRMYETLTVDDPDRPELDGATVLVLEEAERPLQALLTGTVPPAEGPRLLVQVCEGLHQLHTAGWVHGDLKPGNVLLMRDGSVRLGDFSTASELDGTHAYATGFATADYTPPELLWTELGERGIRVRPSADVWAFGVLAHVVLTGSRPLPGGTAAARRDAAVRYARGEEELRLSPELPPLWREIVADCLSRTHEARAAHDAGTLLRRVAAAARTTPPPGPLRRLPRPHLRPRRGRPRRIPLVVASATVAATGLGLALTAFDGTASGYDRCGKGAVCFYSEPDGRGDMCRWVDGEKSWPNGVFPCPWTRDRPVRSAFNNGNSQAEGAQYVDVVFFAATDHREPLGCLERGTRTNFEEPVRPRSHTWQESC</sequence>
<dbReference type="RefSeq" id="WP_141295479.1">
    <property type="nucleotide sequence ID" value="NZ_BJMN01000012.1"/>
</dbReference>
<dbReference type="Gene3D" id="3.30.200.20">
    <property type="entry name" value="Phosphorylase Kinase, domain 1"/>
    <property type="match status" value="1"/>
</dbReference>
<dbReference type="Proteomes" id="UP000315226">
    <property type="component" value="Unassembled WGS sequence"/>
</dbReference>
<gene>
    <name evidence="5" type="ORF">SGA01_20170</name>
</gene>
<dbReference type="SMART" id="SM00220">
    <property type="entry name" value="S_TKc"/>
    <property type="match status" value="1"/>
</dbReference>
<dbReference type="PROSITE" id="PS50011">
    <property type="entry name" value="PROTEIN_KINASE_DOM"/>
    <property type="match status" value="1"/>
</dbReference>
<dbReference type="CDD" id="cd14014">
    <property type="entry name" value="STKc_PknB_like"/>
    <property type="match status" value="1"/>
</dbReference>
<accession>A0A4Y3RFF0</accession>
<dbReference type="PANTHER" id="PTHR24346:SF30">
    <property type="entry name" value="MATERNAL EMBRYONIC LEUCINE ZIPPER KINASE"/>
    <property type="match status" value="1"/>
</dbReference>
<evidence type="ECO:0000313" key="5">
    <source>
        <dbReference type="EMBL" id="GEB56412.1"/>
    </source>
</evidence>
<dbReference type="GO" id="GO:0005524">
    <property type="term" value="F:ATP binding"/>
    <property type="evidence" value="ECO:0007669"/>
    <property type="project" value="UniProtKB-KW"/>
</dbReference>
<feature type="domain" description="Protein kinase" evidence="4">
    <location>
        <begin position="17"/>
        <end position="304"/>
    </location>
</feature>
<dbReference type="Pfam" id="PF03995">
    <property type="entry name" value="Inhibitor_I36"/>
    <property type="match status" value="1"/>
</dbReference>
<protein>
    <recommendedName>
        <fullName evidence="4">Protein kinase domain-containing protein</fullName>
    </recommendedName>
</protein>
<dbReference type="GO" id="GO:0005737">
    <property type="term" value="C:cytoplasm"/>
    <property type="evidence" value="ECO:0007669"/>
    <property type="project" value="TreeGrafter"/>
</dbReference>
<dbReference type="PANTHER" id="PTHR24346">
    <property type="entry name" value="MAP/MICROTUBULE AFFINITY-REGULATING KINASE"/>
    <property type="match status" value="1"/>
</dbReference>